<comment type="caution">
    <text evidence="3">The sequence shown here is derived from an EMBL/GenBank/DDBJ whole genome shotgun (WGS) entry which is preliminary data.</text>
</comment>
<name>A0ABW7Q1N7_9MICO</name>
<feature type="transmembrane region" description="Helical" evidence="2">
    <location>
        <begin position="264"/>
        <end position="282"/>
    </location>
</feature>
<keyword evidence="2" id="KW-0812">Transmembrane</keyword>
<feature type="region of interest" description="Disordered" evidence="1">
    <location>
        <begin position="1"/>
        <end position="30"/>
    </location>
</feature>
<evidence type="ECO:0000313" key="4">
    <source>
        <dbReference type="Proteomes" id="UP001610861"/>
    </source>
</evidence>
<proteinExistence type="predicted"/>
<dbReference type="EMBL" id="JBIQWL010000001">
    <property type="protein sequence ID" value="MFH8248735.1"/>
    <property type="molecule type" value="Genomic_DNA"/>
</dbReference>
<evidence type="ECO:0008006" key="5">
    <source>
        <dbReference type="Google" id="ProtNLM"/>
    </source>
</evidence>
<dbReference type="RefSeq" id="WP_396638695.1">
    <property type="nucleotide sequence ID" value="NZ_JBIQWL010000001.1"/>
</dbReference>
<keyword evidence="2" id="KW-0472">Membrane</keyword>
<keyword evidence="4" id="KW-1185">Reference proteome</keyword>
<evidence type="ECO:0000256" key="2">
    <source>
        <dbReference type="SAM" id="Phobius"/>
    </source>
</evidence>
<sequence>MRWSVTPSDASAPDGRRAVEPELDPGASADDHFAVRNVGADEVTFKLTAADGYFTRAGRFDILAADEKSTDSGTWISMPETVTVPAGDTAIVPFTVTVPDRAEPGDHAAGITASVLSVQSAQDGTSVGVESRVGFRVLTRVTGEIAPAASLPSVATDYTTSWNPLRPGELTVTFDVSNDGNTRLLAKGVVEAGGQQVAFPAEGENPQELLPGDVRTITTVVQNVWPTFVVPTTVTLNATSATMDGASVEIDPVQAGTVAWAVPWPQLIVLAGIALIVLAIVWGRIRSRRKLDTLLAQAREEGRQDAATTVPVP</sequence>
<evidence type="ECO:0000256" key="1">
    <source>
        <dbReference type="SAM" id="MobiDB-lite"/>
    </source>
</evidence>
<accession>A0ABW7Q1N7</accession>
<protein>
    <recommendedName>
        <fullName evidence="5">DUF916 domain-containing protein</fullName>
    </recommendedName>
</protein>
<gene>
    <name evidence="3" type="ORF">ACH3VR_00020</name>
</gene>
<reference evidence="3 4" key="1">
    <citation type="submission" date="2024-09" db="EMBL/GenBank/DDBJ databases">
        <authorList>
            <person name="Pan X."/>
        </authorList>
    </citation>
    <scope>NUCLEOTIDE SEQUENCE [LARGE SCALE GENOMIC DNA]</scope>
    <source>
        <strain evidence="3 4">B2969</strain>
    </source>
</reference>
<keyword evidence="2" id="KW-1133">Transmembrane helix</keyword>
<organism evidence="3 4">
    <name type="scientific">Microbacterium alkaliflavum</name>
    <dbReference type="NCBI Taxonomy" id="3248839"/>
    <lineage>
        <taxon>Bacteria</taxon>
        <taxon>Bacillati</taxon>
        <taxon>Actinomycetota</taxon>
        <taxon>Actinomycetes</taxon>
        <taxon>Micrococcales</taxon>
        <taxon>Microbacteriaceae</taxon>
        <taxon>Microbacterium</taxon>
    </lineage>
</organism>
<evidence type="ECO:0000313" key="3">
    <source>
        <dbReference type="EMBL" id="MFH8248735.1"/>
    </source>
</evidence>
<dbReference type="Proteomes" id="UP001610861">
    <property type="component" value="Unassembled WGS sequence"/>
</dbReference>